<keyword evidence="2" id="KW-0808">Transferase</keyword>
<keyword evidence="2" id="KW-0418">Kinase</keyword>
<dbReference type="EMBL" id="DSUJ01000010">
    <property type="protein sequence ID" value="HFI92174.1"/>
    <property type="molecule type" value="Genomic_DNA"/>
</dbReference>
<dbReference type="Gene3D" id="3.40.1190.20">
    <property type="match status" value="1"/>
</dbReference>
<protein>
    <submittedName>
        <fullName evidence="2">Carbohydrate kinase family protein</fullName>
    </submittedName>
</protein>
<sequence>MKILIVGHSVFDTISFSRKQVFSPGGIFYSAQQLLKISFPDDELFICTQIDDNSKEHFLPIYSEFNTEFIEKVDSIPSVKLILDNSSERKEIYFNTPSKLNINKINLSDFDAILINMITGNDITAEDLKLIRSQTSGIIFFDIHTLSRPMNQSGERIFSQIKNYEEWLRNIDILQANENEFETLGVFQSEMERVNNLFEIGVKIILLTKGLNGSKVFYKKDNEIKSYFISAKKIKTTNTVGCGDTFGVTFFYNYIRTKNVYHSLSEAVEKTEEFLKKRN</sequence>
<dbReference type="Pfam" id="PF00294">
    <property type="entry name" value="PfkB"/>
    <property type="match status" value="1"/>
</dbReference>
<reference evidence="2" key="1">
    <citation type="journal article" date="2020" name="mSystems">
        <title>Genome- and Community-Level Interaction Insights into Carbon Utilization and Element Cycling Functions of Hydrothermarchaeota in Hydrothermal Sediment.</title>
        <authorList>
            <person name="Zhou Z."/>
            <person name="Liu Y."/>
            <person name="Xu W."/>
            <person name="Pan J."/>
            <person name="Luo Z.H."/>
            <person name="Li M."/>
        </authorList>
    </citation>
    <scope>NUCLEOTIDE SEQUENCE [LARGE SCALE GENOMIC DNA]</scope>
    <source>
        <strain evidence="2">SpSt-479</strain>
    </source>
</reference>
<comment type="caution">
    <text evidence="2">The sequence shown here is derived from an EMBL/GenBank/DDBJ whole genome shotgun (WGS) entry which is preliminary data.</text>
</comment>
<proteinExistence type="predicted"/>
<evidence type="ECO:0000313" key="2">
    <source>
        <dbReference type="EMBL" id="HFI92174.1"/>
    </source>
</evidence>
<name>A0A7V2ZLG2_9BACT</name>
<accession>A0A7V2ZLG2</accession>
<dbReference type="GO" id="GO:0016301">
    <property type="term" value="F:kinase activity"/>
    <property type="evidence" value="ECO:0007669"/>
    <property type="project" value="UniProtKB-KW"/>
</dbReference>
<gene>
    <name evidence="2" type="ORF">ENS31_11715</name>
</gene>
<dbReference type="InterPro" id="IPR029056">
    <property type="entry name" value="Ribokinase-like"/>
</dbReference>
<feature type="domain" description="Carbohydrate kinase PfkB" evidence="1">
    <location>
        <begin position="77"/>
        <end position="264"/>
    </location>
</feature>
<evidence type="ECO:0000259" key="1">
    <source>
        <dbReference type="Pfam" id="PF00294"/>
    </source>
</evidence>
<dbReference type="InterPro" id="IPR011611">
    <property type="entry name" value="PfkB_dom"/>
</dbReference>
<dbReference type="SUPFAM" id="SSF53613">
    <property type="entry name" value="Ribokinase-like"/>
    <property type="match status" value="1"/>
</dbReference>
<organism evidence="2">
    <name type="scientific">Ignavibacterium album</name>
    <dbReference type="NCBI Taxonomy" id="591197"/>
    <lineage>
        <taxon>Bacteria</taxon>
        <taxon>Pseudomonadati</taxon>
        <taxon>Ignavibacteriota</taxon>
        <taxon>Ignavibacteria</taxon>
        <taxon>Ignavibacteriales</taxon>
        <taxon>Ignavibacteriaceae</taxon>
        <taxon>Ignavibacterium</taxon>
    </lineage>
</organism>
<dbReference type="AlphaFoldDB" id="A0A7V2ZLG2"/>